<reference evidence="1 2" key="1">
    <citation type="submission" date="2022-03" db="EMBL/GenBank/DDBJ databases">
        <title>Hymenobactersp. isolated from the air.</title>
        <authorList>
            <person name="Won M."/>
            <person name="Kwon S.-W."/>
        </authorList>
    </citation>
    <scope>NUCLEOTIDE SEQUENCE [LARGE SCALE GENOMIC DNA]</scope>
    <source>
        <strain evidence="1 2">KACC 22596</strain>
    </source>
</reference>
<sequence length="55" mass="5814">MLTTADFLQLVFCASTVTASVRAGWCTTLTTAPVKQPPQPPVNLPMPSLLAVAWA</sequence>
<evidence type="ECO:0000313" key="2">
    <source>
        <dbReference type="Proteomes" id="UP000831390"/>
    </source>
</evidence>
<accession>A0ABY4B5U8</accession>
<evidence type="ECO:0000313" key="1">
    <source>
        <dbReference type="EMBL" id="UOE34549.1"/>
    </source>
</evidence>
<dbReference type="EMBL" id="CP094534">
    <property type="protein sequence ID" value="UOE34549.1"/>
    <property type="molecule type" value="Genomic_DNA"/>
</dbReference>
<organism evidence="1 2">
    <name type="scientific">Hymenobacter monticola</name>
    <dbReference type="NCBI Taxonomy" id="1705399"/>
    <lineage>
        <taxon>Bacteria</taxon>
        <taxon>Pseudomonadati</taxon>
        <taxon>Bacteroidota</taxon>
        <taxon>Cytophagia</taxon>
        <taxon>Cytophagales</taxon>
        <taxon>Hymenobacteraceae</taxon>
        <taxon>Hymenobacter</taxon>
    </lineage>
</organism>
<name>A0ABY4B5U8_9BACT</name>
<dbReference type="RefSeq" id="WP_243515710.1">
    <property type="nucleotide sequence ID" value="NZ_CP094534.1"/>
</dbReference>
<evidence type="ECO:0008006" key="3">
    <source>
        <dbReference type="Google" id="ProtNLM"/>
    </source>
</evidence>
<proteinExistence type="predicted"/>
<gene>
    <name evidence="1" type="ORF">MTP16_02585</name>
</gene>
<protein>
    <recommendedName>
        <fullName evidence="3">Secreted protein</fullName>
    </recommendedName>
</protein>
<keyword evidence="2" id="KW-1185">Reference proteome</keyword>
<dbReference type="Proteomes" id="UP000831390">
    <property type="component" value="Chromosome"/>
</dbReference>